<evidence type="ECO:0000313" key="3">
    <source>
        <dbReference type="EMBL" id="PNZ69553.1"/>
    </source>
</evidence>
<dbReference type="RefSeq" id="WP_059106658.1">
    <property type="nucleotide sequence ID" value="NZ_AP024589.1"/>
</dbReference>
<evidence type="ECO:0000313" key="4">
    <source>
        <dbReference type="EMBL" id="PTH19866.1"/>
    </source>
</evidence>
<evidence type="ECO:0000313" key="5">
    <source>
        <dbReference type="Proteomes" id="UP000242470"/>
    </source>
</evidence>
<sequence length="105" mass="11793">MMDTKIQNFLGLAMRARKVKSGESVILTDIKKQRIKLVIVAEDAAENTQKLMRNKCASYRIPIRIYGTRDALGQALGKAEAVNIGLTDQGFATKLMSMIDEYRKE</sequence>
<dbReference type="Pfam" id="PF01248">
    <property type="entry name" value="Ribosomal_L7Ae"/>
    <property type="match status" value="1"/>
</dbReference>
<reference evidence="3 5" key="2">
    <citation type="submission" date="2017-08" db="EMBL/GenBank/DDBJ databases">
        <title>Draft genome sequences of 64 type strains of genus Staph aureus.</title>
        <authorList>
            <person name="Cole K."/>
            <person name="Golubchik T."/>
            <person name="Russell J."/>
            <person name="Foster D."/>
            <person name="Llewelyn M."/>
            <person name="Wilson D."/>
            <person name="Crook D."/>
            <person name="Paul J."/>
        </authorList>
    </citation>
    <scope>NUCLEOTIDE SEQUENCE [LARGE SCALE GENOMIC DNA]</scope>
    <source>
        <strain evidence="3 5">NCTC 12101</strain>
    </source>
</reference>
<organism evidence="3 5">
    <name type="scientific">Staphylococcus auricularis</name>
    <dbReference type="NCBI Taxonomy" id="29379"/>
    <lineage>
        <taxon>Bacteria</taxon>
        <taxon>Bacillati</taxon>
        <taxon>Bacillota</taxon>
        <taxon>Bacilli</taxon>
        <taxon>Bacillales</taxon>
        <taxon>Staphylococcaceae</taxon>
        <taxon>Staphylococcus</taxon>
    </lineage>
</organism>
<reference evidence="4 6" key="1">
    <citation type="journal article" date="2016" name="Front. Microbiol.">
        <title>Comprehensive Phylogenetic Analysis of Bovine Non-aureus Staphylococci Species Based on Whole-Genome Sequencing.</title>
        <authorList>
            <person name="Naushad S."/>
            <person name="Barkema H.W."/>
            <person name="Luby C."/>
            <person name="Condas L.A."/>
            <person name="Nobrega D.B."/>
            <person name="Carson D.A."/>
            <person name="De Buck J."/>
        </authorList>
    </citation>
    <scope>NUCLEOTIDE SEQUENCE [LARGE SCALE GENOMIC DNA]</scope>
    <source>
        <strain evidence="4 6">SNUC 993</strain>
    </source>
</reference>
<dbReference type="Gene3D" id="3.30.1330.30">
    <property type="match status" value="1"/>
</dbReference>
<accession>A0AAP8TU46</accession>
<dbReference type="EMBL" id="PPQW01000002">
    <property type="protein sequence ID" value="PNZ69553.1"/>
    <property type="molecule type" value="Genomic_DNA"/>
</dbReference>
<dbReference type="EMBL" id="PZDI01000001">
    <property type="protein sequence ID" value="PTH19866.1"/>
    <property type="molecule type" value="Genomic_DNA"/>
</dbReference>
<dbReference type="InterPro" id="IPR004038">
    <property type="entry name" value="Ribosomal_eL8/eL30/eS12/Gad45"/>
</dbReference>
<dbReference type="SUPFAM" id="SSF55315">
    <property type="entry name" value="L30e-like"/>
    <property type="match status" value="1"/>
</dbReference>
<gene>
    <name evidence="4" type="ORF">BU607_00330</name>
    <name evidence="3" type="ORF">CD158_00180</name>
    <name evidence="2" type="ORF">QYH67_02310</name>
</gene>
<evidence type="ECO:0000313" key="2">
    <source>
        <dbReference type="EMBL" id="MDN4532422.1"/>
    </source>
</evidence>
<dbReference type="AlphaFoldDB" id="A0AAP8TU46"/>
<reference evidence="4" key="3">
    <citation type="submission" date="2018-03" db="EMBL/GenBank/DDBJ databases">
        <authorList>
            <person name="Naushad S."/>
        </authorList>
    </citation>
    <scope>NUCLEOTIDE SEQUENCE</scope>
    <source>
        <strain evidence="4">SNUC 993</strain>
    </source>
</reference>
<dbReference type="Proteomes" id="UP001171687">
    <property type="component" value="Unassembled WGS sequence"/>
</dbReference>
<protein>
    <submittedName>
        <fullName evidence="2">Ribosomal L7Ae/L30e/S12e/Gadd45 family protein</fullName>
    </submittedName>
</protein>
<evidence type="ECO:0000259" key="1">
    <source>
        <dbReference type="Pfam" id="PF01248"/>
    </source>
</evidence>
<proteinExistence type="predicted"/>
<comment type="caution">
    <text evidence="3">The sequence shown here is derived from an EMBL/GenBank/DDBJ whole genome shotgun (WGS) entry which is preliminary data.</text>
</comment>
<evidence type="ECO:0000313" key="6">
    <source>
        <dbReference type="Proteomes" id="UP000242694"/>
    </source>
</evidence>
<keyword evidence="6" id="KW-1185">Reference proteome</keyword>
<dbReference type="Proteomes" id="UP000242694">
    <property type="component" value="Unassembled WGS sequence"/>
</dbReference>
<dbReference type="Proteomes" id="UP000242470">
    <property type="component" value="Unassembled WGS sequence"/>
</dbReference>
<feature type="domain" description="Ribosomal protein eL8/eL30/eS12/Gadd45" evidence="1">
    <location>
        <begin position="5"/>
        <end position="90"/>
    </location>
</feature>
<dbReference type="EMBL" id="JAUHQC010000006">
    <property type="protein sequence ID" value="MDN4532422.1"/>
    <property type="molecule type" value="Genomic_DNA"/>
</dbReference>
<dbReference type="GeneID" id="64982403"/>
<reference evidence="2" key="4">
    <citation type="submission" date="2023-07" db="EMBL/GenBank/DDBJ databases">
        <title>Evaluation of the beneficial properties of pineapple isolates.</title>
        <authorList>
            <person name="Adefiranye O."/>
        </authorList>
    </citation>
    <scope>NUCLEOTIDE SEQUENCE</scope>
    <source>
        <strain evidence="2">PAPLE_T1</strain>
    </source>
</reference>
<name>A0AAP8TU46_9STAP</name>
<dbReference type="InterPro" id="IPR029064">
    <property type="entry name" value="Ribosomal_eL30-like_sf"/>
</dbReference>